<feature type="domain" description="FAD-binding PCMH-type" evidence="6">
    <location>
        <begin position="77"/>
        <end position="249"/>
    </location>
</feature>
<evidence type="ECO:0000256" key="4">
    <source>
        <dbReference type="ARBA" id="ARBA00022827"/>
    </source>
</evidence>
<organism evidence="7 8">
    <name type="scientific">Psilocybe cf. subviscida</name>
    <dbReference type="NCBI Taxonomy" id="2480587"/>
    <lineage>
        <taxon>Eukaryota</taxon>
        <taxon>Fungi</taxon>
        <taxon>Dikarya</taxon>
        <taxon>Basidiomycota</taxon>
        <taxon>Agaricomycotina</taxon>
        <taxon>Agaricomycetes</taxon>
        <taxon>Agaricomycetidae</taxon>
        <taxon>Agaricales</taxon>
        <taxon>Agaricineae</taxon>
        <taxon>Strophariaceae</taxon>
        <taxon>Psilocybe</taxon>
    </lineage>
</organism>
<dbReference type="Gene3D" id="3.30.465.10">
    <property type="match status" value="1"/>
</dbReference>
<dbReference type="PROSITE" id="PS51387">
    <property type="entry name" value="FAD_PCMH"/>
    <property type="match status" value="1"/>
</dbReference>
<evidence type="ECO:0000313" key="7">
    <source>
        <dbReference type="EMBL" id="KAF5322718.1"/>
    </source>
</evidence>
<gene>
    <name evidence="7" type="ORF">D9619_000335</name>
</gene>
<dbReference type="Pfam" id="PF01565">
    <property type="entry name" value="FAD_binding_4"/>
    <property type="match status" value="1"/>
</dbReference>
<comment type="caution">
    <text evidence="7">The sequence shown here is derived from an EMBL/GenBank/DDBJ whole genome shotgun (WGS) entry which is preliminary data.</text>
</comment>
<dbReference type="SUPFAM" id="SSF56176">
    <property type="entry name" value="FAD-binding/transporter-associated domain-like"/>
    <property type="match status" value="1"/>
</dbReference>
<dbReference type="OrthoDB" id="415825at2759"/>
<evidence type="ECO:0000256" key="5">
    <source>
        <dbReference type="ARBA" id="ARBA00023002"/>
    </source>
</evidence>
<sequence>MVMTICTLSEGKIQELLRRLLALLYRVGELLHSCAGPTPCDYSTMLDINIFQYDFKGDLVTTGHPDYAAAIARWASNAERHATIVAFGKDNADVVCAIKFARNNGLEIAVRGGGHSASGASSTEGGLVIDLSRYMNGVTVDADNKLAYVDGGAIWETVDRETMAHGLAAVAGTVNHTGVGGLTLGGGYGWLSGERGLVIDNLVQATVVTSDGSILTASADENIDLFFAIRGGGGNFGVVTQFVFKLTLQRRTVYSGEVIFPVSRMEEVVHRTNTWWESAHGKEGLFVAFITDPEGNPMIWSFVFYNGSESEGRANFEWLLNMDPVVDTTREVKYEEVNSLMNHLFPHGKGTLFHSVTFRHIDLPTIQITHRRLVETAMPKIFQEQAVLYQFVPRGVINAVPRNATAFRRDNASNTVDVLLSFRWDQNNGDQTESARAVSKELEEILCKGETGLSSQEKLGYSNHDADASTTSIQSKIPGSKAKLVFGDNYQRLQGIKKHYDPDNVFNKWFPIMPAS</sequence>
<comment type="cofactor">
    <cofactor evidence="1">
        <name>FAD</name>
        <dbReference type="ChEBI" id="CHEBI:57692"/>
    </cofactor>
</comment>
<keyword evidence="5" id="KW-0560">Oxidoreductase</keyword>
<evidence type="ECO:0000256" key="2">
    <source>
        <dbReference type="ARBA" id="ARBA00005466"/>
    </source>
</evidence>
<keyword evidence="4" id="KW-0274">FAD</keyword>
<dbReference type="InterPro" id="IPR016167">
    <property type="entry name" value="FAD-bd_PCMH_sub1"/>
</dbReference>
<protein>
    <recommendedName>
        <fullName evidence="6">FAD-binding PCMH-type domain-containing protein</fullName>
    </recommendedName>
</protein>
<dbReference type="InterPro" id="IPR016166">
    <property type="entry name" value="FAD-bd_PCMH"/>
</dbReference>
<proteinExistence type="inferred from homology"/>
<evidence type="ECO:0000313" key="8">
    <source>
        <dbReference type="Proteomes" id="UP000567179"/>
    </source>
</evidence>
<dbReference type="GO" id="GO:0071949">
    <property type="term" value="F:FAD binding"/>
    <property type="evidence" value="ECO:0007669"/>
    <property type="project" value="InterPro"/>
</dbReference>
<dbReference type="InterPro" id="IPR050416">
    <property type="entry name" value="FAD-linked_Oxidoreductase"/>
</dbReference>
<evidence type="ECO:0000256" key="3">
    <source>
        <dbReference type="ARBA" id="ARBA00022630"/>
    </source>
</evidence>
<dbReference type="EMBL" id="JAACJJ010000028">
    <property type="protein sequence ID" value="KAF5322718.1"/>
    <property type="molecule type" value="Genomic_DNA"/>
</dbReference>
<dbReference type="InterPro" id="IPR006094">
    <property type="entry name" value="Oxid_FAD_bind_N"/>
</dbReference>
<dbReference type="InterPro" id="IPR012951">
    <property type="entry name" value="BBE"/>
</dbReference>
<keyword evidence="8" id="KW-1185">Reference proteome</keyword>
<keyword evidence="3" id="KW-0285">Flavoprotein</keyword>
<dbReference type="Pfam" id="PF08031">
    <property type="entry name" value="BBE"/>
    <property type="match status" value="1"/>
</dbReference>
<evidence type="ECO:0000256" key="1">
    <source>
        <dbReference type="ARBA" id="ARBA00001974"/>
    </source>
</evidence>
<comment type="similarity">
    <text evidence="2">Belongs to the oxygen-dependent FAD-linked oxidoreductase family.</text>
</comment>
<name>A0A8H5BHS0_9AGAR</name>
<dbReference type="PANTHER" id="PTHR42973">
    <property type="entry name" value="BINDING OXIDOREDUCTASE, PUTATIVE (AFU_ORTHOLOGUE AFUA_1G17690)-RELATED"/>
    <property type="match status" value="1"/>
</dbReference>
<accession>A0A8H5BHS0</accession>
<dbReference type="Gene3D" id="3.30.43.10">
    <property type="entry name" value="Uridine Diphospho-n-acetylenolpyruvylglucosamine Reductase, domain 2"/>
    <property type="match status" value="1"/>
</dbReference>
<dbReference type="Proteomes" id="UP000567179">
    <property type="component" value="Unassembled WGS sequence"/>
</dbReference>
<evidence type="ECO:0000259" key="6">
    <source>
        <dbReference type="PROSITE" id="PS51387"/>
    </source>
</evidence>
<dbReference type="AlphaFoldDB" id="A0A8H5BHS0"/>
<dbReference type="GO" id="GO:0016491">
    <property type="term" value="F:oxidoreductase activity"/>
    <property type="evidence" value="ECO:0007669"/>
    <property type="project" value="UniProtKB-KW"/>
</dbReference>
<dbReference type="InterPro" id="IPR036318">
    <property type="entry name" value="FAD-bd_PCMH-like_sf"/>
</dbReference>
<reference evidence="7 8" key="1">
    <citation type="journal article" date="2020" name="ISME J.">
        <title>Uncovering the hidden diversity of litter-decomposition mechanisms in mushroom-forming fungi.</title>
        <authorList>
            <person name="Floudas D."/>
            <person name="Bentzer J."/>
            <person name="Ahren D."/>
            <person name="Johansson T."/>
            <person name="Persson P."/>
            <person name="Tunlid A."/>
        </authorList>
    </citation>
    <scope>NUCLEOTIDE SEQUENCE [LARGE SCALE GENOMIC DNA]</scope>
    <source>
        <strain evidence="7 8">CBS 101986</strain>
    </source>
</reference>
<dbReference type="PANTHER" id="PTHR42973:SF39">
    <property type="entry name" value="FAD-BINDING PCMH-TYPE DOMAIN-CONTAINING PROTEIN"/>
    <property type="match status" value="1"/>
</dbReference>
<dbReference type="InterPro" id="IPR016169">
    <property type="entry name" value="FAD-bd_PCMH_sub2"/>
</dbReference>
<dbReference type="Gene3D" id="3.40.462.20">
    <property type="match status" value="1"/>
</dbReference>